<feature type="region of interest" description="Disordered" evidence="12">
    <location>
        <begin position="1280"/>
        <end position="1311"/>
    </location>
</feature>
<dbReference type="eggNOG" id="COG3055">
    <property type="taxonomic scope" value="Bacteria"/>
</dbReference>
<sequence>MAFTNSSITFGASGLVGESSNNPTAIDTSKTGQPFVYVAQQDGTVYRYEVDRAVDGFGALTTDFTVVNTLAIGVIPGSTQNYNDDGTSNSTTQRQVTGMTVSADADGNDVLYVSSSDWRIAVGNDTGLDTNSGQVHRIVVASADYAAANAGVEPGDILSNVAIIRGLPRSEENHATNGLDLGIDPVSGDTYLYVAQGGNTNKGAPGNNFSGTVDFALSGTILKFNLTELESFDVRTDGNGEQFVLDLPTLNDPTRMDVDLLDLGLSQAQIDANPNFSLDDNGSGPDWAGGNNGLNMAKITERVLVSQGGELVFVDNPMTVFAPGFRNQYDVLVTKAGDVFTWDNGPNGGWGGQPLSFSDGQIVDDWTSEFATNEFNEGGSDGFGDQLHYVGGIGDAYGTYGGDANPIRASKEALAAAFNPDGTYKGATPSDPIVVNGAQIFTDETQARTYLANILIIYEEQGSGVWNDVTGTTGLPADLFDVVSGYDWFHPGSSLNDPTAFFDGLSVMDGTAYSPESQLLDNNNDGSLKTVNASTNGLAEYTASFFGGALDGAVIAASFNGNLYFEKPIDTDGDGRVDAVDSLGTIGGFGSQPLSVTTLGDAGFSPDVLLDKDGDGIDDFAGLVIAATYGADNVTFFVPGGQPADPSTDLDLDGLNNIVDSHVGDPTEGLGVRVGADETQLWDFELNNPATTPAGAVPDGNSIAGDIGVNAVWRNGVDPQVAEPGEPALYNGGVWNLGGASTIVSIDAANTGSAEGTANDQGDVLGLGFAVEQNVGAVSIVTTGKNIFSYSLNENQTWDGGEKYGLVVGPGDQSTFVQAAVAVVNDGGSVRYGIELLVEEDDQNSSVFLEIPGIEAPVRLGDGDPDMQVALDLDLTPGASTATARARYVDNGVFTDWAETTAIAIPADVAAAVRGTYQNAGKTTGAFVGLLSTAAAGDDSFGADWDSVEITGAPLSYAEGEVLYRWNAGNVDVAAIDGGPAWLQSSATLVGSSAPSTQNAADNGLDGSVDPATTPTGLYTNELYGNDDANPFGLEFGNGTLADGLYAVRLFMGNGFDGTSAPGARVFDVSVEGALFLDDLDLSATLGHKVGGMFEWVGVVDDGTVDIDFAHVVENPLINAVEIVALEPLGTGPALSILSAAALEGDAGSGDVLVTVQTSRTVPVDETVAFTYAVRPVAGGATPAVDYTVPGGTFDPGTGVYAGSGSIAGGSADFTIPVAILGDTDIEGNEAFEIEITSVSGADAYIGTGTATVTILDDDGALPGEVLYRVNAGGAEVAASDGGPAWSEDQSAANANGTAATGTPSPYLDLTAPSEDVTFGSAFTGTNGTDAPDAVFGTERYSTLANPDNMSWAFDVVNGDYIVNLYFAEIWTGAQDPGVRVFDVNVEGALALDDFDITGAFGWNTAGVQQVATTVSDGTLNVDFLQGVQNPKLSAIEIVSADPAPDSTVSIGAPSPASVVEDGDTGTTTLVFPVTFDVTPNGYVEVGYEIDVNGAISTGTLALGVTDGQIVVDVPNDDQANGPETVTVKLTGIVSGDTFAGIGNATATGTVTEDDNAGGEIVAAINAGGPALTQDGIDFSADQYFDGGQAFTDGAGGNGEQPAFDGTIYETERYGGGTAPAFSYAIPVAPGSYSIELYFAEIYQTDPGQRVFDVIVEGQIVLDDYDILAENGGDINAPVVLTLPDTVSPDSFGDPAALDISVTASVDNAKVSGIVVRTADGTPTVGAATLTVNDGATNIEQSNFGNGSFQIQNVGDKAIAWIELDVTDAILPDAVFDPFGLAGDDVGKIVTLNGGTDGGTGLIVPSGGFGAGAEGITYLGTGGIAGFERLRLEFDDFTPGKSISFGVDMDPNSIAGSDKGTLDSGASLAGAGLWDVGGIGGAELSGSTFTVGYTDGSTSTGQLQGQGADAQMGAEALSTQAAGALDVTLTANGLGAGDVGTYTDGGPQILIQGPAGETARVLVGKGFIVPFTNEFADSDPYKAQLDAQLAALEDSGFAANNMVEMLYVDVALDGTVQDISSLFDFTQVTAFDLSVPDAVNEYGVLDEAQLPLGITASVIDTATDQPKGPVTSPIHLSYSEVQEADLSLSKTVSDPTPVAGDTVTFTLTLDNDGPAAATGVVVEETLPAGFAFVGAAGDGSFDPATGVWTVGTVGTGGSASLDLEVTVLDLATLDEVTPIYRVNVGGATVAAADGSALDWSGDQGTFGDAANSPYLVANSTGTSLYTGDAGSAHPGAIDLSDPSVPASAPLEVFNTERYDATSDPEMAWQFDVAAGTLVEVKLLFAELFSGIGAVGERVFDVNIEGGLAFDDVDPYAIAGPKGAFALTERVVVGDDGTLDIEFLHGVENPALKGIEISTVVEGDATAYDTFAEVIASDLPDPDSTPDNGASGEDDEATVSVAPLTTADLELAMTVSDEAPAYGDTVTYTLTLTHAAGVDATGVAVQDLLPNGVTYVGDSGGGAYDPATGLWSVGSLARGATATLDITATVNGPIVPQVETVLYRVNAGGAEIAATDSGPAWSADTAATNSPYLAVPGSNNVSSFVAVEPGATVPGSVPGAIFDTERWDAATDPEMAWAFDVGSPGTYGVRLFMGNGFTGTSDVGARVFDVAVEGTVLPELDNIDLSAQFGHEVGGMIEVQVEVTDGTLDLTFLHDLVDGMENPLLNGIEVYSIEDGAPVPADYANYAQILTADQEDPDSVPGDASVGDDDDATVVLDASATGSNVATVVAVSDAAEPGTDGQFAVQLEAAVTEATTIAYTIGGSATNGADYAALGGTVVVAAGADSAVIDISVIDDTVFEGDETVEITLTGVSAGDANVIIDPDAKAAILLGDDDPEELVGGQLGVQITPGTGLDASTFGSGSFILTNESLAGSGIQVAQVSFDLSTALLPDMVFDPTGAGGDATASPFTPNSGAAATGLVQPADPSSDPFSQARNGGFDVLTIDFTDFDPGEQFTFTTDIDPNSIQGVPGAGNAGSVSGYELIGSTVTVTFTDGTTQEVSLGSLVHEGAATAAAGDGGSLGGSLARIRTDDTAPAPKLALVAGGADLVATLPGVQADVNSTDFLVEVTGPANSTVDILQMDSRLFIASGAPAFGVSPAELPFYANEAMAGQVVATVQLDAAGTAQVPFSLLTSDGGTGPDGGVNGFVAVVQDAAGSGAIGLTSAPLVVKLGAPLVYDAPGVMTFDGTNAGVQELPHDPAWQVAQGTVAFSFTASDTSGAQGLFGKDASFFGGGGHTTIYLNGSTLIARFQDDSTSAELSFGGISAGEEYEIAATFGPDGVALWVDGNLVDSDDLAVSWAGNEEYVQWGGRGWGSSTGSPGFDAPFEGTISDKQIYAQVLTASQIAGLASSSSGSNNAPVPGDDTILVDEDGKVNFAPLTNDTDPDGDALVVAGIATSPGKGEAVIEADGTVTYTPNPDANGSDSFELLISDGVDTVTSTVFVEITPVDDDPVAVDDTGTTVTGNAVNIDVIANDIELDGDALVVTGVSGGAAGSTVTINGDGTVTYTPASGFVGEDKFTYTVSDAGGVVTSTATVTVTVLDEPNVPPVAVADAITVDEDGSVTFQPGANDTDANGDTVTAFAIAVSPANGSASVGADGSVTYTPDADFNGDDSFEVQVTDGNGGFDTATVSVTVTPVNDAPVAVDDSATVQADGAIIIDLLGNDVDIDGDVLTLAGLIATANGGTIVDNGNGTVTYTPAAGQTEDSFDYTVTDGEFSDTATVSIDITSFPTPVVNLPNAVSFDGSSGSVIEQPHDALYSVPQATLNFSFTAADTSGAQGLFSKDASGFGGGGNHLVIYLNGSTLVARYQDGGASATFQVPGIVAGQTYDVAAVFGAGGASELYIDGELVATSPLQMDWTQNIEWIQWGGRGWGSSSGSSGFDAPFEGTISDRQFYDTRLDAGQVAELHADGPLNTPPVAVDDIVSVDEDSSVTFDAAANDTDLDGDTVTIDSIGSGPANGSATIEADGQVTYVPDADFFGTDTFELVVSDSNGGTDTSEVTVTVNGLEDDPEAVNDVAETITDAPVIIDVLANDSDADGDLLMVTGTTAPVSGSVLVNGDGTVTYTPDAGFVGTDTFDYTLSDGDGPTATATVTVEVSEPSSLPTPVFEVGGVTGFNGSSGSVINVAPTPDLEIAEGTIAFSFIDDNPSARQGLVVKDASGFAGGGNHFAAYIESGDLKVRFQDGANSETFVFDITANQEYEVAAVFDGDGVELWIDGVLADSAPGFVMDWTGNGEYLQVGGLGWGSAAGGSNFTNPFSGQMADVAIFDAALDEEQIGILAADSSFDI</sequence>
<proteinExistence type="inferred from homology"/>
<organism evidence="14 15">
    <name type="scientific">Roseivivax marinus</name>
    <dbReference type="NCBI Taxonomy" id="1379903"/>
    <lineage>
        <taxon>Bacteria</taxon>
        <taxon>Pseudomonadati</taxon>
        <taxon>Pseudomonadota</taxon>
        <taxon>Alphaproteobacteria</taxon>
        <taxon>Rhodobacterales</taxon>
        <taxon>Roseobacteraceae</taxon>
        <taxon>Roseivivax</taxon>
    </lineage>
</organism>
<keyword evidence="11" id="KW-0119">Carbohydrate metabolism</keyword>
<keyword evidence="8" id="KW-1133">Transmembrane helix</keyword>
<keyword evidence="10" id="KW-0325">Glycoprotein</keyword>
<dbReference type="PANTHER" id="PTHR13460">
    <property type="match status" value="1"/>
</dbReference>
<dbReference type="NCBIfam" id="NF012211">
    <property type="entry name" value="tand_rpt_95"/>
    <property type="match status" value="6"/>
</dbReference>
<keyword evidence="3" id="KW-0812">Transmembrane</keyword>
<comment type="subcellular location">
    <subcellularLocation>
        <location evidence="1">Endoplasmic reticulum membrane</location>
        <topology evidence="1">Single-pass type I membrane protein</topology>
    </subcellularLocation>
</comment>
<dbReference type="SUPFAM" id="SSF49899">
    <property type="entry name" value="Concanavalin A-like lectins/glucanases"/>
    <property type="match status" value="3"/>
</dbReference>
<dbReference type="Pfam" id="PF01345">
    <property type="entry name" value="DUF11"/>
    <property type="match status" value="2"/>
</dbReference>
<dbReference type="Gene3D" id="2.60.40.2030">
    <property type="match status" value="2"/>
</dbReference>
<dbReference type="EMBL" id="AQQW01000001">
    <property type="protein sequence ID" value="ETW14534.1"/>
    <property type="molecule type" value="Genomic_DNA"/>
</dbReference>
<dbReference type="eggNOG" id="COG3391">
    <property type="taxonomic scope" value="Bacteria"/>
</dbReference>
<dbReference type="InterPro" id="IPR047589">
    <property type="entry name" value="DUF11_rpt"/>
</dbReference>
<dbReference type="eggNOG" id="COG2911">
    <property type="taxonomic scope" value="Bacteria"/>
</dbReference>
<dbReference type="PATRIC" id="fig|1317118.6.peg.302"/>
<dbReference type="InterPro" id="IPR038081">
    <property type="entry name" value="CalX-like_sf"/>
</dbReference>
<dbReference type="Pfam" id="PF03160">
    <property type="entry name" value="Calx-beta"/>
    <property type="match status" value="2"/>
</dbReference>
<keyword evidence="6" id="KW-0256">Endoplasmic reticulum</keyword>
<dbReference type="InterPro" id="IPR003644">
    <property type="entry name" value="Calx_beta"/>
</dbReference>
<dbReference type="PANTHER" id="PTHR13460:SF0">
    <property type="entry name" value="MALECTIN"/>
    <property type="match status" value="1"/>
</dbReference>
<evidence type="ECO:0000256" key="8">
    <source>
        <dbReference type="ARBA" id="ARBA00022989"/>
    </source>
</evidence>
<dbReference type="InterPro" id="IPR008979">
    <property type="entry name" value="Galactose-bd-like_sf"/>
</dbReference>
<evidence type="ECO:0000256" key="3">
    <source>
        <dbReference type="ARBA" id="ARBA00022692"/>
    </source>
</evidence>
<dbReference type="SMART" id="SM00237">
    <property type="entry name" value="Calx_beta"/>
    <property type="match status" value="1"/>
</dbReference>
<evidence type="ECO:0000256" key="1">
    <source>
        <dbReference type="ARBA" id="ARBA00004115"/>
    </source>
</evidence>
<dbReference type="InterPro" id="IPR013320">
    <property type="entry name" value="ConA-like_dom_sf"/>
</dbReference>
<dbReference type="GO" id="GO:0016020">
    <property type="term" value="C:membrane"/>
    <property type="evidence" value="ECO:0007669"/>
    <property type="project" value="InterPro"/>
</dbReference>
<evidence type="ECO:0000313" key="15">
    <source>
        <dbReference type="Proteomes" id="UP000019063"/>
    </source>
</evidence>
<dbReference type="STRING" id="1379903.ATO8_01455"/>
<dbReference type="Proteomes" id="UP000019063">
    <property type="component" value="Unassembled WGS sequence"/>
</dbReference>
<dbReference type="InterPro" id="IPR021720">
    <property type="entry name" value="Malectin_dom"/>
</dbReference>
<dbReference type="SUPFAM" id="SSF49785">
    <property type="entry name" value="Galactose-binding domain-like"/>
    <property type="match status" value="1"/>
</dbReference>
<dbReference type="Pfam" id="PF11721">
    <property type="entry name" value="Malectin"/>
    <property type="match status" value="5"/>
</dbReference>
<evidence type="ECO:0000256" key="2">
    <source>
        <dbReference type="ARBA" id="ARBA00009141"/>
    </source>
</evidence>
<name>W4HPB6_9RHOB</name>
<protein>
    <submittedName>
        <fullName evidence="14">Hemagglutinin/hemolysin-like protein</fullName>
    </submittedName>
</protein>
<dbReference type="eggNOG" id="COG1361">
    <property type="taxonomic scope" value="Bacteria"/>
</dbReference>
<feature type="domain" description="Calx-beta" evidence="13">
    <location>
        <begin position="2715"/>
        <end position="2809"/>
    </location>
</feature>
<dbReference type="Gene3D" id="2.60.40.1170">
    <property type="entry name" value="Mu homology domain, subdomain B"/>
    <property type="match status" value="1"/>
</dbReference>
<keyword evidence="5" id="KW-0677">Repeat</keyword>
<feature type="region of interest" description="Disordered" evidence="12">
    <location>
        <begin position="2375"/>
        <end position="2396"/>
    </location>
</feature>
<feature type="compositionally biased region" description="Low complexity" evidence="12">
    <location>
        <begin position="1292"/>
        <end position="1303"/>
    </location>
</feature>
<evidence type="ECO:0000259" key="13">
    <source>
        <dbReference type="SMART" id="SM00237"/>
    </source>
</evidence>
<evidence type="ECO:0000256" key="10">
    <source>
        <dbReference type="ARBA" id="ARBA00023180"/>
    </source>
</evidence>
<dbReference type="NCBIfam" id="TIGR01451">
    <property type="entry name" value="B_ant_repeat"/>
    <property type="match status" value="2"/>
</dbReference>
<keyword evidence="4" id="KW-0732">Signal</keyword>
<dbReference type="Gene3D" id="2.60.40.2810">
    <property type="match status" value="6"/>
</dbReference>
<dbReference type="SUPFAM" id="SSF141072">
    <property type="entry name" value="CalX-like"/>
    <property type="match status" value="3"/>
</dbReference>
<evidence type="ECO:0000256" key="12">
    <source>
        <dbReference type="SAM" id="MobiDB-lite"/>
    </source>
</evidence>
<dbReference type="GO" id="GO:0030246">
    <property type="term" value="F:carbohydrate binding"/>
    <property type="evidence" value="ECO:0007669"/>
    <property type="project" value="InterPro"/>
</dbReference>
<keyword evidence="7" id="KW-0106">Calcium</keyword>
<dbReference type="RefSeq" id="WP_043841439.1">
    <property type="nucleotide sequence ID" value="NZ_AQQW01000001.1"/>
</dbReference>
<dbReference type="Gene3D" id="2.60.120.200">
    <property type="match status" value="3"/>
</dbReference>
<evidence type="ECO:0000256" key="7">
    <source>
        <dbReference type="ARBA" id="ARBA00022837"/>
    </source>
</evidence>
<evidence type="ECO:0000256" key="5">
    <source>
        <dbReference type="ARBA" id="ARBA00022737"/>
    </source>
</evidence>
<dbReference type="Pfam" id="PF17963">
    <property type="entry name" value="Big_9"/>
    <property type="match status" value="6"/>
</dbReference>
<evidence type="ECO:0000313" key="14">
    <source>
        <dbReference type="EMBL" id="ETW14534.1"/>
    </source>
</evidence>
<keyword evidence="15" id="KW-1185">Reference proteome</keyword>
<dbReference type="GO" id="GO:0007154">
    <property type="term" value="P:cell communication"/>
    <property type="evidence" value="ECO:0007669"/>
    <property type="project" value="InterPro"/>
</dbReference>
<reference evidence="14 15" key="1">
    <citation type="journal article" date="2014" name="Antonie Van Leeuwenhoek">
        <title>Roseivivax atlanticus sp. nov., isolated from surface seawater of the Atlantic Ocean.</title>
        <authorList>
            <person name="Li G."/>
            <person name="Lai Q."/>
            <person name="Liu X."/>
            <person name="Sun F."/>
            <person name="Shao Z."/>
        </authorList>
    </citation>
    <scope>NUCLEOTIDE SEQUENCE [LARGE SCALE GENOMIC DNA]</scope>
    <source>
        <strain evidence="14 15">22II-s10s</strain>
    </source>
</reference>
<dbReference type="Gene3D" id="2.60.120.430">
    <property type="entry name" value="Galactose-binding lectin"/>
    <property type="match status" value="5"/>
</dbReference>
<keyword evidence="9" id="KW-0472">Membrane</keyword>
<evidence type="ECO:0000256" key="11">
    <source>
        <dbReference type="ARBA" id="ARBA00023277"/>
    </source>
</evidence>
<comment type="caution">
    <text evidence="14">The sequence shown here is derived from an EMBL/GenBank/DDBJ whole genome shotgun (WGS) entry which is preliminary data.</text>
</comment>
<comment type="similarity">
    <text evidence="2">Belongs to the malectin family.</text>
</comment>
<evidence type="ECO:0000256" key="9">
    <source>
        <dbReference type="ARBA" id="ARBA00023136"/>
    </source>
</evidence>
<dbReference type="InterPro" id="IPR039155">
    <property type="entry name" value="MLEC"/>
</dbReference>
<dbReference type="Pfam" id="PF13385">
    <property type="entry name" value="Laminin_G_3"/>
    <property type="match status" value="3"/>
</dbReference>
<accession>W4HPB6</accession>
<evidence type="ECO:0000256" key="6">
    <source>
        <dbReference type="ARBA" id="ARBA00022824"/>
    </source>
</evidence>
<dbReference type="InterPro" id="IPR001434">
    <property type="entry name" value="OmcB-like_DUF11"/>
</dbReference>
<evidence type="ECO:0000256" key="4">
    <source>
        <dbReference type="ARBA" id="ARBA00022729"/>
    </source>
</evidence>
<dbReference type="eggNOG" id="COG2931">
    <property type="taxonomic scope" value="Bacteria"/>
</dbReference>
<gene>
    <name evidence="14" type="ORF">ATO8_01455</name>
</gene>
<dbReference type="eggNOG" id="COG5297">
    <property type="taxonomic scope" value="Bacteria"/>
</dbReference>